<evidence type="ECO:0000313" key="3">
    <source>
        <dbReference type="EMBL" id="SFK77066.1"/>
    </source>
</evidence>
<dbReference type="Gene3D" id="2.120.10.30">
    <property type="entry name" value="TolB, C-terminal domain"/>
    <property type="match status" value="1"/>
</dbReference>
<accession>A0A1I4CA76</accession>
<evidence type="ECO:0000259" key="2">
    <source>
        <dbReference type="Pfam" id="PF08450"/>
    </source>
</evidence>
<dbReference type="PANTHER" id="PTHR10907">
    <property type="entry name" value="REGUCALCIN"/>
    <property type="match status" value="1"/>
</dbReference>
<dbReference type="RefSeq" id="WP_093521193.1">
    <property type="nucleotide sequence ID" value="NZ_FOSK01000009.1"/>
</dbReference>
<gene>
    <name evidence="3" type="ORF">SAMN04488518_1092</name>
    <name evidence="4" type="ORF">SAMN04488518_12713</name>
</gene>
<dbReference type="EMBL" id="FOSK01000009">
    <property type="protein sequence ID" value="SFK77066.1"/>
    <property type="molecule type" value="Genomic_DNA"/>
</dbReference>
<dbReference type="InterPro" id="IPR013658">
    <property type="entry name" value="SGL"/>
</dbReference>
<dbReference type="EMBL" id="FOSK01000027">
    <property type="protein sequence ID" value="SFL24540.1"/>
    <property type="molecule type" value="Genomic_DNA"/>
</dbReference>
<evidence type="ECO:0000313" key="5">
    <source>
        <dbReference type="Proteomes" id="UP000199598"/>
    </source>
</evidence>
<name>A0A1I4CA76_9HYPH</name>
<dbReference type="PRINTS" id="PR01790">
    <property type="entry name" value="SMP30FAMILY"/>
</dbReference>
<dbReference type="InterPro" id="IPR005511">
    <property type="entry name" value="SMP-30"/>
</dbReference>
<comment type="similarity">
    <text evidence="1">Belongs to the SMP-30/CGR1 family.</text>
</comment>
<protein>
    <submittedName>
        <fullName evidence="3">Sugar lactone lactonase YvrE</fullName>
    </submittedName>
</protein>
<comment type="caution">
    <text evidence="3">The sequence shown here is derived from an EMBL/GenBank/DDBJ whole genome shotgun (WGS) entry which is preliminary data.</text>
</comment>
<evidence type="ECO:0000256" key="1">
    <source>
        <dbReference type="ARBA" id="ARBA00008853"/>
    </source>
</evidence>
<dbReference type="InterPro" id="IPR011042">
    <property type="entry name" value="6-blade_b-propeller_TolB-like"/>
</dbReference>
<organism evidence="3 5">
    <name type="scientific">Pseudovibrio ascidiaceicola</name>
    <dbReference type="NCBI Taxonomy" id="285279"/>
    <lineage>
        <taxon>Bacteria</taxon>
        <taxon>Pseudomonadati</taxon>
        <taxon>Pseudomonadota</taxon>
        <taxon>Alphaproteobacteria</taxon>
        <taxon>Hyphomicrobiales</taxon>
        <taxon>Stappiaceae</taxon>
        <taxon>Pseudovibrio</taxon>
    </lineage>
</organism>
<proteinExistence type="inferred from homology"/>
<dbReference type="Proteomes" id="UP000199598">
    <property type="component" value="Unassembled WGS sequence"/>
</dbReference>
<sequence length="291" mass="32055">MTPIITCLLDGRYELAEGLLWDELTKHLFFCDILGKQIHAMHWDSKEVTTWDFPKVVGSFGLCKDGRLIVAMKDEIILFDTGTKMYEVIAKIEPDNPRTRLNDGKVGPDGAFWVGTMDDISPRTPIASLYRVTPDGNVTQIATEIRTSNGLAWSPDNKTMYHSDTGSGEVFAYDFDRDFGAVTNQRKFLQLDNTVGRPDGATTDTDGNYWSAGVSAGNVNCFDPEGQLLQSIAMPVPRPTIPCFAGPSLNTLVVASLRPHGDDELLKEFPKSGGLFAMDVEHKGLPTCRFG</sequence>
<evidence type="ECO:0000313" key="4">
    <source>
        <dbReference type="EMBL" id="SFL24540.1"/>
    </source>
</evidence>
<dbReference type="SUPFAM" id="SSF63829">
    <property type="entry name" value="Calcium-dependent phosphotriesterase"/>
    <property type="match status" value="1"/>
</dbReference>
<reference evidence="3 5" key="1">
    <citation type="submission" date="2016-10" db="EMBL/GenBank/DDBJ databases">
        <authorList>
            <person name="Varghese N."/>
            <person name="Submissions S."/>
        </authorList>
    </citation>
    <scope>NUCLEOTIDE SEQUENCE [LARGE SCALE GENOMIC DNA]</scope>
    <source>
        <strain evidence="3 5">DSM 16392</strain>
    </source>
</reference>
<dbReference type="Pfam" id="PF08450">
    <property type="entry name" value="SGL"/>
    <property type="match status" value="1"/>
</dbReference>
<dbReference type="PANTHER" id="PTHR10907:SF47">
    <property type="entry name" value="REGUCALCIN"/>
    <property type="match status" value="1"/>
</dbReference>
<feature type="domain" description="SMP-30/Gluconolactonase/LRE-like region" evidence="2">
    <location>
        <begin position="15"/>
        <end position="257"/>
    </location>
</feature>
<keyword evidence="5" id="KW-1185">Reference proteome</keyword>